<proteinExistence type="inferred from homology"/>
<evidence type="ECO:0000256" key="1">
    <source>
        <dbReference type="ARBA" id="ARBA00010634"/>
    </source>
</evidence>
<keyword evidence="5" id="KW-0449">Lipoprotein</keyword>
<sequence length="264" mass="29231">MVVKQTGFATRLLVALAAMAMLAGCAGRVTVEERHPDDPWEGFNRQVFSFNEAIDRTVLKPVARGYRAVTPQPVQTGVGNFFSNLGEIRTTLNSLLQGKPANAGLSTSRFLINTTVGIAGLWDFATHMGITADEEDFGQTLGVWGVGEGPYLVLPLLGPSTVRDTSGLPLDAYTYPLTYVEDDKVRYGLTALRIVDVRAGLLDQEELIRGDRYVFIRDAYLQRRRFEVSDGEQGDDPFASDEFDFDFDDDDFDDSEFDDADFAD</sequence>
<comment type="caution">
    <text evidence="5">The sequence shown here is derived from an EMBL/GenBank/DDBJ whole genome shotgun (WGS) entry which is preliminary data.</text>
</comment>
<name>A0ABS6ZR38_9GAMM</name>
<protein>
    <submittedName>
        <fullName evidence="5">VacJ family lipoprotein</fullName>
    </submittedName>
</protein>
<evidence type="ECO:0000256" key="2">
    <source>
        <dbReference type="ARBA" id="ARBA00022729"/>
    </source>
</evidence>
<dbReference type="PROSITE" id="PS51257">
    <property type="entry name" value="PROKAR_LIPOPROTEIN"/>
    <property type="match status" value="1"/>
</dbReference>
<dbReference type="EMBL" id="JAHYCA010000005">
    <property type="protein sequence ID" value="MBW6392258.1"/>
    <property type="molecule type" value="Genomic_DNA"/>
</dbReference>
<feature type="region of interest" description="Disordered" evidence="3">
    <location>
        <begin position="228"/>
        <end position="264"/>
    </location>
</feature>
<reference evidence="5 6" key="1">
    <citation type="submission" date="2021-07" db="EMBL/GenBank/DDBJ databases">
        <authorList>
            <person name="So Y."/>
        </authorList>
    </citation>
    <scope>NUCLEOTIDE SEQUENCE [LARGE SCALE GENOMIC DNA]</scope>
    <source>
        <strain evidence="5 6">Y3S6</strain>
    </source>
</reference>
<dbReference type="PANTHER" id="PTHR30035">
    <property type="entry name" value="LIPOPROTEIN VACJ-RELATED"/>
    <property type="match status" value="1"/>
</dbReference>
<keyword evidence="6" id="KW-1185">Reference proteome</keyword>
<dbReference type="InterPro" id="IPR007428">
    <property type="entry name" value="MlaA"/>
</dbReference>
<comment type="similarity">
    <text evidence="1">Belongs to the MlaA family.</text>
</comment>
<dbReference type="PANTHER" id="PTHR30035:SF3">
    <property type="entry name" value="INTERMEMBRANE PHOSPHOLIPID TRANSPORT SYSTEM LIPOPROTEIN MLAA"/>
    <property type="match status" value="1"/>
</dbReference>
<accession>A0ABS6ZR38</accession>
<dbReference type="Proteomes" id="UP000769617">
    <property type="component" value="Unassembled WGS sequence"/>
</dbReference>
<dbReference type="PRINTS" id="PR01805">
    <property type="entry name" value="VACJLIPOPROT"/>
</dbReference>
<feature type="signal peptide" evidence="4">
    <location>
        <begin position="1"/>
        <end position="20"/>
    </location>
</feature>
<evidence type="ECO:0000256" key="4">
    <source>
        <dbReference type="SAM" id="SignalP"/>
    </source>
</evidence>
<feature type="chain" id="PRO_5045600525" evidence="4">
    <location>
        <begin position="21"/>
        <end position="264"/>
    </location>
</feature>
<evidence type="ECO:0000313" key="5">
    <source>
        <dbReference type="EMBL" id="MBW6392258.1"/>
    </source>
</evidence>
<dbReference type="RefSeq" id="WP_219792715.1">
    <property type="nucleotide sequence ID" value="NZ_JAHYCA010000005.1"/>
</dbReference>
<gene>
    <name evidence="5" type="ORF">KPL81_13945</name>
</gene>
<organism evidence="5 6">
    <name type="scientific">Billgrantia antri</name>
    <dbReference type="NCBI Taxonomy" id="2846777"/>
    <lineage>
        <taxon>Bacteria</taxon>
        <taxon>Pseudomonadati</taxon>
        <taxon>Pseudomonadota</taxon>
        <taxon>Gammaproteobacteria</taxon>
        <taxon>Oceanospirillales</taxon>
        <taxon>Halomonadaceae</taxon>
        <taxon>Billgrantia</taxon>
    </lineage>
</organism>
<evidence type="ECO:0000313" key="6">
    <source>
        <dbReference type="Proteomes" id="UP000769617"/>
    </source>
</evidence>
<feature type="compositionally biased region" description="Acidic residues" evidence="3">
    <location>
        <begin position="229"/>
        <end position="264"/>
    </location>
</feature>
<dbReference type="Pfam" id="PF04333">
    <property type="entry name" value="MlaA"/>
    <property type="match status" value="1"/>
</dbReference>
<keyword evidence="2 4" id="KW-0732">Signal</keyword>
<evidence type="ECO:0000256" key="3">
    <source>
        <dbReference type="SAM" id="MobiDB-lite"/>
    </source>
</evidence>